<evidence type="ECO:0000313" key="8">
    <source>
        <dbReference type="Proteomes" id="UP000324222"/>
    </source>
</evidence>
<dbReference type="Pfam" id="PF02077">
    <property type="entry name" value="SURF4"/>
    <property type="match status" value="1"/>
</dbReference>
<accession>A0A5B7HCA9</accession>
<keyword evidence="4 6" id="KW-1133">Transmembrane helix</keyword>
<evidence type="ECO:0000256" key="2">
    <source>
        <dbReference type="ARBA" id="ARBA00006945"/>
    </source>
</evidence>
<keyword evidence="3 6" id="KW-0812">Transmembrane</keyword>
<comment type="similarity">
    <text evidence="2">Belongs to the SURF4 family.</text>
</comment>
<keyword evidence="8" id="KW-1185">Reference proteome</keyword>
<dbReference type="Proteomes" id="UP000324222">
    <property type="component" value="Unassembled WGS sequence"/>
</dbReference>
<evidence type="ECO:0000256" key="5">
    <source>
        <dbReference type="ARBA" id="ARBA00023136"/>
    </source>
</evidence>
<dbReference type="GO" id="GO:0016020">
    <property type="term" value="C:membrane"/>
    <property type="evidence" value="ECO:0007669"/>
    <property type="project" value="UniProtKB-SubCell"/>
</dbReference>
<protein>
    <submittedName>
        <fullName evidence="7">Surfeit locus protein 4</fullName>
    </submittedName>
</protein>
<evidence type="ECO:0000313" key="7">
    <source>
        <dbReference type="EMBL" id="MPC68662.1"/>
    </source>
</evidence>
<name>A0A5B7HCA9_PORTR</name>
<evidence type="ECO:0000256" key="3">
    <source>
        <dbReference type="ARBA" id="ARBA00022692"/>
    </source>
</evidence>
<gene>
    <name evidence="7" type="primary">Surf4_1</name>
    <name evidence="7" type="ORF">E2C01_062866</name>
</gene>
<feature type="transmembrane region" description="Helical" evidence="6">
    <location>
        <begin position="12"/>
        <end position="34"/>
    </location>
</feature>
<evidence type="ECO:0000256" key="4">
    <source>
        <dbReference type="ARBA" id="ARBA00022989"/>
    </source>
</evidence>
<proteinExistence type="inferred from homology"/>
<comment type="subcellular location">
    <subcellularLocation>
        <location evidence="1">Membrane</location>
        <topology evidence="1">Multi-pass membrane protein</topology>
    </subcellularLocation>
</comment>
<comment type="caution">
    <text evidence="7">The sequence shown here is derived from an EMBL/GenBank/DDBJ whole genome shotgun (WGS) entry which is preliminary data.</text>
</comment>
<dbReference type="EMBL" id="VSRR010028189">
    <property type="protein sequence ID" value="MPC68662.1"/>
    <property type="molecule type" value="Genomic_DNA"/>
</dbReference>
<sequence>MALVAVGYKTKLSAFLLVLWLTVFNVYVNAWWSIPSYKPMRDFLKYDFFQGLGFTLVWSRLHIYTYPIFL</sequence>
<organism evidence="7 8">
    <name type="scientific">Portunus trituberculatus</name>
    <name type="common">Swimming crab</name>
    <name type="synonym">Neptunus trituberculatus</name>
    <dbReference type="NCBI Taxonomy" id="210409"/>
    <lineage>
        <taxon>Eukaryota</taxon>
        <taxon>Metazoa</taxon>
        <taxon>Ecdysozoa</taxon>
        <taxon>Arthropoda</taxon>
        <taxon>Crustacea</taxon>
        <taxon>Multicrustacea</taxon>
        <taxon>Malacostraca</taxon>
        <taxon>Eumalacostraca</taxon>
        <taxon>Eucarida</taxon>
        <taxon>Decapoda</taxon>
        <taxon>Pleocyemata</taxon>
        <taxon>Brachyura</taxon>
        <taxon>Eubrachyura</taxon>
        <taxon>Portunoidea</taxon>
        <taxon>Portunidae</taxon>
        <taxon>Portuninae</taxon>
        <taxon>Portunus</taxon>
    </lineage>
</organism>
<reference evidence="7 8" key="1">
    <citation type="submission" date="2019-05" db="EMBL/GenBank/DDBJ databases">
        <title>Another draft genome of Portunus trituberculatus and its Hox gene families provides insights of decapod evolution.</title>
        <authorList>
            <person name="Jeong J.-H."/>
            <person name="Song I."/>
            <person name="Kim S."/>
            <person name="Choi T."/>
            <person name="Kim D."/>
            <person name="Ryu S."/>
            <person name="Kim W."/>
        </authorList>
    </citation>
    <scope>NUCLEOTIDE SEQUENCE [LARGE SCALE GENOMIC DNA]</scope>
    <source>
        <tissue evidence="7">Muscle</tissue>
    </source>
</reference>
<dbReference type="OrthoDB" id="7859621at2759"/>
<evidence type="ECO:0000256" key="6">
    <source>
        <dbReference type="SAM" id="Phobius"/>
    </source>
</evidence>
<dbReference type="AlphaFoldDB" id="A0A5B7HCA9"/>
<dbReference type="InterPro" id="IPR002995">
    <property type="entry name" value="Surf4"/>
</dbReference>
<evidence type="ECO:0000256" key="1">
    <source>
        <dbReference type="ARBA" id="ARBA00004141"/>
    </source>
</evidence>
<keyword evidence="5 6" id="KW-0472">Membrane</keyword>